<protein>
    <recommendedName>
        <fullName evidence="1">Putative restriction endonuclease domain-containing protein</fullName>
    </recommendedName>
</protein>
<gene>
    <name evidence="2" type="ORF">Mal64_36260</name>
</gene>
<sequence length="216" mass="23604">MATVDAPDQVLSGLTGSGLVLEGVSWQTYERFLAGVGDERVFVSYDRGLMEIEMSPGHPHERGIDLLVGLIHSIRLLRGVAIEGGGSTTHRRDDLEKGVEPDACYWIANEKVMRGVEELDLTKHPAPDLVIEVDVTSRSVDRLGIYAALGVPEIWLLAEGVVSILLLDESRSYAESTNSKSFDFVNSRALTQAVNDSKTLGESAALDRLLTELKLR</sequence>
<dbReference type="AlphaFoldDB" id="A0A5C5ZHT8"/>
<evidence type="ECO:0000259" key="1">
    <source>
        <dbReference type="Pfam" id="PF05685"/>
    </source>
</evidence>
<dbReference type="Pfam" id="PF05685">
    <property type="entry name" value="Uma2"/>
    <property type="match status" value="1"/>
</dbReference>
<keyword evidence="3" id="KW-1185">Reference proteome</keyword>
<dbReference type="PANTHER" id="PTHR47152">
    <property type="entry name" value="SLR2084 PROTEIN-RELATED"/>
    <property type="match status" value="1"/>
</dbReference>
<organism evidence="2 3">
    <name type="scientific">Pseudobythopirellula maris</name>
    <dbReference type="NCBI Taxonomy" id="2527991"/>
    <lineage>
        <taxon>Bacteria</taxon>
        <taxon>Pseudomonadati</taxon>
        <taxon>Planctomycetota</taxon>
        <taxon>Planctomycetia</taxon>
        <taxon>Pirellulales</taxon>
        <taxon>Lacipirellulaceae</taxon>
        <taxon>Pseudobythopirellula</taxon>
    </lineage>
</organism>
<reference evidence="2 3" key="1">
    <citation type="submission" date="2019-02" db="EMBL/GenBank/DDBJ databases">
        <title>Deep-cultivation of Planctomycetes and their phenomic and genomic characterization uncovers novel biology.</title>
        <authorList>
            <person name="Wiegand S."/>
            <person name="Jogler M."/>
            <person name="Boedeker C."/>
            <person name="Pinto D."/>
            <person name="Vollmers J."/>
            <person name="Rivas-Marin E."/>
            <person name="Kohn T."/>
            <person name="Peeters S.H."/>
            <person name="Heuer A."/>
            <person name="Rast P."/>
            <person name="Oberbeckmann S."/>
            <person name="Bunk B."/>
            <person name="Jeske O."/>
            <person name="Meyerdierks A."/>
            <person name="Storesund J.E."/>
            <person name="Kallscheuer N."/>
            <person name="Luecker S."/>
            <person name="Lage O.M."/>
            <person name="Pohl T."/>
            <person name="Merkel B.J."/>
            <person name="Hornburger P."/>
            <person name="Mueller R.-W."/>
            <person name="Bruemmer F."/>
            <person name="Labrenz M."/>
            <person name="Spormann A.M."/>
            <person name="Op Den Camp H."/>
            <person name="Overmann J."/>
            <person name="Amann R."/>
            <person name="Jetten M.S.M."/>
            <person name="Mascher T."/>
            <person name="Medema M.H."/>
            <person name="Devos D.P."/>
            <person name="Kaster A.-K."/>
            <person name="Ovreas L."/>
            <person name="Rohde M."/>
            <person name="Galperin M.Y."/>
            <person name="Jogler C."/>
        </authorList>
    </citation>
    <scope>NUCLEOTIDE SEQUENCE [LARGE SCALE GENOMIC DNA]</scope>
    <source>
        <strain evidence="2 3">Mal64</strain>
    </source>
</reference>
<dbReference type="PANTHER" id="PTHR47152:SF2">
    <property type="entry name" value="SLR2084 PROTEIN"/>
    <property type="match status" value="1"/>
</dbReference>
<accession>A0A5C5ZHT8</accession>
<dbReference type="InterPro" id="IPR011335">
    <property type="entry name" value="Restrct_endonuc-II-like"/>
</dbReference>
<proteinExistence type="predicted"/>
<dbReference type="InterPro" id="IPR012296">
    <property type="entry name" value="Nuclease_put_TT1808"/>
</dbReference>
<comment type="caution">
    <text evidence="2">The sequence shown here is derived from an EMBL/GenBank/DDBJ whole genome shotgun (WGS) entry which is preliminary data.</text>
</comment>
<dbReference type="InterPro" id="IPR008538">
    <property type="entry name" value="Uma2"/>
</dbReference>
<dbReference type="EMBL" id="SJPQ01000004">
    <property type="protein sequence ID" value="TWT86796.1"/>
    <property type="molecule type" value="Genomic_DNA"/>
</dbReference>
<dbReference type="Proteomes" id="UP000315440">
    <property type="component" value="Unassembled WGS sequence"/>
</dbReference>
<dbReference type="SUPFAM" id="SSF52980">
    <property type="entry name" value="Restriction endonuclease-like"/>
    <property type="match status" value="1"/>
</dbReference>
<dbReference type="OrthoDB" id="275506at2"/>
<name>A0A5C5ZHT8_9BACT</name>
<dbReference type="Gene3D" id="3.90.1570.10">
    <property type="entry name" value="tt1808, chain A"/>
    <property type="match status" value="1"/>
</dbReference>
<dbReference type="RefSeq" id="WP_146402872.1">
    <property type="nucleotide sequence ID" value="NZ_SJPQ01000004.1"/>
</dbReference>
<feature type="domain" description="Putative restriction endonuclease" evidence="1">
    <location>
        <begin position="27"/>
        <end position="187"/>
    </location>
</feature>
<evidence type="ECO:0000313" key="3">
    <source>
        <dbReference type="Proteomes" id="UP000315440"/>
    </source>
</evidence>
<dbReference type="CDD" id="cd06260">
    <property type="entry name" value="DUF820-like"/>
    <property type="match status" value="1"/>
</dbReference>
<evidence type="ECO:0000313" key="2">
    <source>
        <dbReference type="EMBL" id="TWT86796.1"/>
    </source>
</evidence>